<organism evidence="2 3">
    <name type="scientific">Rahnella inusitata</name>
    <dbReference type="NCBI Taxonomy" id="58169"/>
    <lineage>
        <taxon>Bacteria</taxon>
        <taxon>Pseudomonadati</taxon>
        <taxon>Pseudomonadota</taxon>
        <taxon>Gammaproteobacteria</taxon>
        <taxon>Enterobacterales</taxon>
        <taxon>Yersiniaceae</taxon>
        <taxon>Rahnella</taxon>
    </lineage>
</organism>
<dbReference type="Proteomes" id="UP000284119">
    <property type="component" value="Unassembled WGS sequence"/>
</dbReference>
<dbReference type="EMBL" id="RAHG01000005">
    <property type="protein sequence ID" value="RJT12741.1"/>
    <property type="molecule type" value="Genomic_DNA"/>
</dbReference>
<protein>
    <submittedName>
        <fullName evidence="2">Uncharacterized protein</fullName>
    </submittedName>
</protein>
<keyword evidence="1" id="KW-0812">Transmembrane</keyword>
<keyword evidence="1" id="KW-0472">Membrane</keyword>
<reference evidence="2 3" key="1">
    <citation type="submission" date="2018-09" db="EMBL/GenBank/DDBJ databases">
        <authorList>
            <person name="Le Fleche-Mateos A."/>
        </authorList>
    </citation>
    <scope>NUCLEOTIDE SEQUENCE [LARGE SCALE GENOMIC DNA]</scope>
    <source>
        <strain evidence="2 3">DSM 30078</strain>
    </source>
</reference>
<evidence type="ECO:0000256" key="1">
    <source>
        <dbReference type="SAM" id="Phobius"/>
    </source>
</evidence>
<proteinExistence type="predicted"/>
<comment type="caution">
    <text evidence="2">The sequence shown here is derived from an EMBL/GenBank/DDBJ whole genome shotgun (WGS) entry which is preliminary data.</text>
</comment>
<accession>A0ABX9NZV8</accession>
<gene>
    <name evidence="2" type="ORF">D5396_12185</name>
</gene>
<evidence type="ECO:0000313" key="2">
    <source>
        <dbReference type="EMBL" id="RJT12741.1"/>
    </source>
</evidence>
<feature type="transmembrane region" description="Helical" evidence="1">
    <location>
        <begin position="6"/>
        <end position="26"/>
    </location>
</feature>
<name>A0ABX9NZV8_9GAMM</name>
<sequence>MIVWSGVGFFIAVLISITYVFLKWIVDIIWQEGYFSAHLWATGATFILASILCCIFVYAIKQEKLLAYVAKMTDSQPMFEPERTHKFFFIPVRYWPLILFLVGSGICIRDLMK</sequence>
<feature type="transmembrane region" description="Helical" evidence="1">
    <location>
        <begin position="87"/>
        <end position="108"/>
    </location>
</feature>
<dbReference type="RefSeq" id="WP_112166205.1">
    <property type="nucleotide sequence ID" value="NZ_JBFUVK010000002.1"/>
</dbReference>
<feature type="transmembrane region" description="Helical" evidence="1">
    <location>
        <begin position="38"/>
        <end position="60"/>
    </location>
</feature>
<keyword evidence="1" id="KW-1133">Transmembrane helix</keyword>
<keyword evidence="3" id="KW-1185">Reference proteome</keyword>
<evidence type="ECO:0000313" key="3">
    <source>
        <dbReference type="Proteomes" id="UP000284119"/>
    </source>
</evidence>